<dbReference type="InterPro" id="IPR036259">
    <property type="entry name" value="MFS_trans_sf"/>
</dbReference>
<evidence type="ECO:0000256" key="7">
    <source>
        <dbReference type="ARBA" id="ARBA00023157"/>
    </source>
</evidence>
<comment type="similarity">
    <text evidence="2">Belongs to the organo anion transporter (TC 2.A.60) family.</text>
</comment>
<dbReference type="Pfam" id="PF03137">
    <property type="entry name" value="OATP"/>
    <property type="match status" value="1"/>
</dbReference>
<evidence type="ECO:0000256" key="3">
    <source>
        <dbReference type="ARBA" id="ARBA00022475"/>
    </source>
</evidence>
<feature type="transmembrane region" description="Helical" evidence="8">
    <location>
        <begin position="232"/>
        <end position="250"/>
    </location>
</feature>
<sequence>MVSDNNGNPMNSRIKSDEVDIFLPDWTDREFKEIQSSEISDFKLDKTITCGIWCFRGKLLQKCANETLFAVLFGILSSMLTASFTYYSATIATVEKRFSIPNVNTAEDRDSKVCQSRTGSCSMVESSFGPQVIMFAAQLSAGVGASLFKTVGPAYLDDNTKQTKTAGMMSLSYLLSEISPFLSFQLSGYCLKRYVTPYKETRLSPTDPKWLGAWWMGLISTYKRLLKRPIVVYYYLANIFFVFGYHSYIYYLPKYMRNIFSIPSSTAATYVGNVGLTFCAPALLLSGFIISKFKPRVRLLSAWNAVSYFIILGGILSLLFIGCPENEISLKAGTEDIANFTTTCNAGCHCDYVEFYPVCHAITGNSYISPCHAGCKNAVSSNEKFSDCTCHSNSVKSGFMSLNKMEQLLDKSVEKQDKSIFMGLLITLSALFGYIPGPIVYGKLLVLLFLSFSCNMAVWFHSKTLRNIYEDEEESQRKDDLSSKRNIDYFSDTNF</sequence>
<evidence type="ECO:0000313" key="11">
    <source>
        <dbReference type="Proteomes" id="UP001152759"/>
    </source>
</evidence>
<evidence type="ECO:0000256" key="2">
    <source>
        <dbReference type="ARBA" id="ARBA00009657"/>
    </source>
</evidence>
<proteinExistence type="inferred from homology"/>
<dbReference type="GO" id="GO:0016323">
    <property type="term" value="C:basolateral plasma membrane"/>
    <property type="evidence" value="ECO:0007669"/>
    <property type="project" value="TreeGrafter"/>
</dbReference>
<gene>
    <name evidence="10" type="ORF">BEMITA_LOCUS3805</name>
</gene>
<comment type="subcellular location">
    <subcellularLocation>
        <location evidence="1">Cell membrane</location>
        <topology evidence="1">Multi-pass membrane protein</topology>
    </subcellularLocation>
</comment>
<accession>A0A9P0F152</accession>
<keyword evidence="4 8" id="KW-0812">Transmembrane</keyword>
<reference evidence="10" key="1">
    <citation type="submission" date="2021-12" db="EMBL/GenBank/DDBJ databases">
        <authorList>
            <person name="King R."/>
        </authorList>
    </citation>
    <scope>NUCLEOTIDE SEQUENCE</scope>
</reference>
<dbReference type="Proteomes" id="UP001152759">
    <property type="component" value="Chromosome 2"/>
</dbReference>
<keyword evidence="11" id="KW-1185">Reference proteome</keyword>
<organism evidence="10 11">
    <name type="scientific">Bemisia tabaci</name>
    <name type="common">Sweetpotato whitefly</name>
    <name type="synonym">Aleurodes tabaci</name>
    <dbReference type="NCBI Taxonomy" id="7038"/>
    <lineage>
        <taxon>Eukaryota</taxon>
        <taxon>Metazoa</taxon>
        <taxon>Ecdysozoa</taxon>
        <taxon>Arthropoda</taxon>
        <taxon>Hexapoda</taxon>
        <taxon>Insecta</taxon>
        <taxon>Pterygota</taxon>
        <taxon>Neoptera</taxon>
        <taxon>Paraneoptera</taxon>
        <taxon>Hemiptera</taxon>
        <taxon>Sternorrhyncha</taxon>
        <taxon>Aleyrodoidea</taxon>
        <taxon>Aleyrodidae</taxon>
        <taxon>Aleyrodinae</taxon>
        <taxon>Bemisia</taxon>
    </lineage>
</organism>
<dbReference type="EMBL" id="OU963863">
    <property type="protein sequence ID" value="CAH0384484.1"/>
    <property type="molecule type" value="Genomic_DNA"/>
</dbReference>
<dbReference type="PANTHER" id="PTHR11388">
    <property type="entry name" value="ORGANIC ANION TRANSPORTER"/>
    <property type="match status" value="1"/>
</dbReference>
<evidence type="ECO:0000256" key="5">
    <source>
        <dbReference type="ARBA" id="ARBA00022989"/>
    </source>
</evidence>
<dbReference type="InterPro" id="IPR004156">
    <property type="entry name" value="OATP"/>
</dbReference>
<feature type="transmembrane region" description="Helical" evidence="8">
    <location>
        <begin position="302"/>
        <end position="321"/>
    </location>
</feature>
<feature type="transmembrane region" description="Helical" evidence="8">
    <location>
        <begin position="68"/>
        <end position="89"/>
    </location>
</feature>
<dbReference type="GO" id="GO:0015347">
    <property type="term" value="F:sodium-independent organic anion transmembrane transporter activity"/>
    <property type="evidence" value="ECO:0007669"/>
    <property type="project" value="TreeGrafter"/>
</dbReference>
<keyword evidence="3" id="KW-1003">Cell membrane</keyword>
<evidence type="ECO:0000259" key="9">
    <source>
        <dbReference type="PROSITE" id="PS51465"/>
    </source>
</evidence>
<evidence type="ECO:0000256" key="8">
    <source>
        <dbReference type="SAM" id="Phobius"/>
    </source>
</evidence>
<evidence type="ECO:0000313" key="10">
    <source>
        <dbReference type="EMBL" id="CAH0384484.1"/>
    </source>
</evidence>
<feature type="transmembrane region" description="Helical" evidence="8">
    <location>
        <begin position="444"/>
        <end position="462"/>
    </location>
</feature>
<evidence type="ECO:0000256" key="1">
    <source>
        <dbReference type="ARBA" id="ARBA00004651"/>
    </source>
</evidence>
<keyword evidence="7" id="KW-1015">Disulfide bond</keyword>
<dbReference type="GO" id="GO:0043252">
    <property type="term" value="P:sodium-independent organic anion transport"/>
    <property type="evidence" value="ECO:0007669"/>
    <property type="project" value="TreeGrafter"/>
</dbReference>
<name>A0A9P0F152_BEMTA</name>
<protein>
    <recommendedName>
        <fullName evidence="9">Kazal-like domain-containing protein</fullName>
    </recommendedName>
</protein>
<dbReference type="PANTHER" id="PTHR11388:SF76">
    <property type="entry name" value="SOLUTE CARRIER ORGANIC ANION TRANSPORTER FAMILY MEMBER"/>
    <property type="match status" value="1"/>
</dbReference>
<feature type="transmembrane region" description="Helical" evidence="8">
    <location>
        <begin position="419"/>
        <end position="437"/>
    </location>
</feature>
<evidence type="ECO:0000256" key="6">
    <source>
        <dbReference type="ARBA" id="ARBA00023136"/>
    </source>
</evidence>
<dbReference type="AlphaFoldDB" id="A0A9P0F152"/>
<evidence type="ECO:0000256" key="4">
    <source>
        <dbReference type="ARBA" id="ARBA00022692"/>
    </source>
</evidence>
<feature type="transmembrane region" description="Helical" evidence="8">
    <location>
        <begin position="270"/>
        <end position="290"/>
    </location>
</feature>
<keyword evidence="6 8" id="KW-0472">Membrane</keyword>
<dbReference type="SUPFAM" id="SSF103473">
    <property type="entry name" value="MFS general substrate transporter"/>
    <property type="match status" value="1"/>
</dbReference>
<dbReference type="PROSITE" id="PS51465">
    <property type="entry name" value="KAZAL_2"/>
    <property type="match status" value="1"/>
</dbReference>
<feature type="domain" description="Kazal-like" evidence="9">
    <location>
        <begin position="338"/>
        <end position="392"/>
    </location>
</feature>
<keyword evidence="5 8" id="KW-1133">Transmembrane helix</keyword>
<dbReference type="InterPro" id="IPR002350">
    <property type="entry name" value="Kazal_dom"/>
</dbReference>